<name>A0ABU6RLD4_9FABA</name>
<organism evidence="2 3">
    <name type="scientific">Stylosanthes scabra</name>
    <dbReference type="NCBI Taxonomy" id="79078"/>
    <lineage>
        <taxon>Eukaryota</taxon>
        <taxon>Viridiplantae</taxon>
        <taxon>Streptophyta</taxon>
        <taxon>Embryophyta</taxon>
        <taxon>Tracheophyta</taxon>
        <taxon>Spermatophyta</taxon>
        <taxon>Magnoliopsida</taxon>
        <taxon>eudicotyledons</taxon>
        <taxon>Gunneridae</taxon>
        <taxon>Pentapetalae</taxon>
        <taxon>rosids</taxon>
        <taxon>fabids</taxon>
        <taxon>Fabales</taxon>
        <taxon>Fabaceae</taxon>
        <taxon>Papilionoideae</taxon>
        <taxon>50 kb inversion clade</taxon>
        <taxon>dalbergioids sensu lato</taxon>
        <taxon>Dalbergieae</taxon>
        <taxon>Pterocarpus clade</taxon>
        <taxon>Stylosanthes</taxon>
    </lineage>
</organism>
<evidence type="ECO:0000313" key="3">
    <source>
        <dbReference type="Proteomes" id="UP001341840"/>
    </source>
</evidence>
<reference evidence="2 3" key="1">
    <citation type="journal article" date="2023" name="Plants (Basel)">
        <title>Bridging the Gap: Combining Genomics and Transcriptomics Approaches to Understand Stylosanthes scabra, an Orphan Legume from the Brazilian Caatinga.</title>
        <authorList>
            <person name="Ferreira-Neto J.R.C."/>
            <person name="da Silva M.D."/>
            <person name="Binneck E."/>
            <person name="de Melo N.F."/>
            <person name="da Silva R.H."/>
            <person name="de Melo A.L.T.M."/>
            <person name="Pandolfi V."/>
            <person name="Bustamante F.O."/>
            <person name="Brasileiro-Vidal A.C."/>
            <person name="Benko-Iseppon A.M."/>
        </authorList>
    </citation>
    <scope>NUCLEOTIDE SEQUENCE [LARGE SCALE GENOMIC DNA]</scope>
    <source>
        <tissue evidence="2">Leaves</tissue>
    </source>
</reference>
<dbReference type="EMBL" id="JASCZI010030780">
    <property type="protein sequence ID" value="MED6124775.1"/>
    <property type="molecule type" value="Genomic_DNA"/>
</dbReference>
<protein>
    <submittedName>
        <fullName evidence="2">Uncharacterized protein</fullName>
    </submittedName>
</protein>
<sequence>MEKVNGLENEEIQERSNQTSSTSLFNSVAVKSLEVSERTSQSIKHHDATIQDLDKLIKELDLLKVDEPMKDLTKCANQVTSVEDTITLRDHPIVITKGASSQ</sequence>
<accession>A0ABU6RLD4</accession>
<proteinExistence type="predicted"/>
<evidence type="ECO:0000313" key="2">
    <source>
        <dbReference type="EMBL" id="MED6124775.1"/>
    </source>
</evidence>
<keyword evidence="3" id="KW-1185">Reference proteome</keyword>
<evidence type="ECO:0000256" key="1">
    <source>
        <dbReference type="SAM" id="MobiDB-lite"/>
    </source>
</evidence>
<feature type="region of interest" description="Disordered" evidence="1">
    <location>
        <begin position="1"/>
        <end position="23"/>
    </location>
</feature>
<gene>
    <name evidence="2" type="ORF">PIB30_062101</name>
</gene>
<dbReference type="Proteomes" id="UP001341840">
    <property type="component" value="Unassembled WGS sequence"/>
</dbReference>
<comment type="caution">
    <text evidence="2">The sequence shown here is derived from an EMBL/GenBank/DDBJ whole genome shotgun (WGS) entry which is preliminary data.</text>
</comment>